<dbReference type="EMBL" id="CP012333">
    <property type="protein sequence ID" value="AKV01864.1"/>
    <property type="molecule type" value="Genomic_DNA"/>
</dbReference>
<dbReference type="InterPro" id="IPR036280">
    <property type="entry name" value="Multihaem_cyt_sf"/>
</dbReference>
<dbReference type="STRING" id="1391654.AKJ09_08527"/>
<reference evidence="2 3" key="1">
    <citation type="submission" date="2015-08" db="EMBL/GenBank/DDBJ databases">
        <authorList>
            <person name="Babu N.S."/>
            <person name="Beckwith C.J."/>
            <person name="Beseler K.G."/>
            <person name="Brison A."/>
            <person name="Carone J.V."/>
            <person name="Caskin T.P."/>
            <person name="Diamond M."/>
            <person name="Durham M.E."/>
            <person name="Foxe J.M."/>
            <person name="Go M."/>
            <person name="Henderson B.A."/>
            <person name="Jones I.B."/>
            <person name="McGettigan J.A."/>
            <person name="Micheletti S.J."/>
            <person name="Nasrallah M.E."/>
            <person name="Ortiz D."/>
            <person name="Piller C.R."/>
            <person name="Privatt S.R."/>
            <person name="Schneider S.L."/>
            <person name="Sharp S."/>
            <person name="Smith T.C."/>
            <person name="Stanton J.D."/>
            <person name="Ullery H.E."/>
            <person name="Wilson R.J."/>
            <person name="Serrano M.G."/>
            <person name="Buck G."/>
            <person name="Lee V."/>
            <person name="Wang Y."/>
            <person name="Carvalho R."/>
            <person name="Voegtly L."/>
            <person name="Shi R."/>
            <person name="Duckworth R."/>
            <person name="Johnson A."/>
            <person name="Loviza R."/>
            <person name="Walstead R."/>
            <person name="Shah Z."/>
            <person name="Kiflezghi M."/>
            <person name="Wade K."/>
            <person name="Ball S.L."/>
            <person name="Bradley K.W."/>
            <person name="Asai D.J."/>
            <person name="Bowman C.A."/>
            <person name="Russell D.A."/>
            <person name="Pope W.H."/>
            <person name="Jacobs-Sera D."/>
            <person name="Hendrix R.W."/>
            <person name="Hatfull G.F."/>
        </authorList>
    </citation>
    <scope>NUCLEOTIDE SEQUENCE [LARGE SCALE GENOMIC DNA]</scope>
    <source>
        <strain evidence="2 3">DSM 27648</strain>
    </source>
</reference>
<name>A0A0K1Q811_9BACT</name>
<keyword evidence="2" id="KW-0808">Transferase</keyword>
<sequence length="999" mass="106090">MDSREPRARLRPRTGERLGIVGRAVRFGCEGESGELWALPRAMESVAKRLATLGAKGLGGFDAGWGDDDEGAFVVRRAVSQTVASLPKGERLEGTLALANVRDVARALEAAERAGIFPGAIGPASIALAGAGRAWVLADGWVRALVGDAPVSGGASSHPARGGGASKWTPPAQASGAPWDNAANRYVLGLVAYRLIAGDHPFSGLGLRGALEGSAPPPFEDAIAGALRPGVQSFVLSLLDPEASQRPSSAGEIAQRCDELLRGDRPSSSPIVSVYGAQKSAAQRIAKPNRAQVPIGGARRLWAWAPVAGGLGVLVATLLASGAESKPAARENVVSDRRPLAVTNAESCAPCHARQVAEWSRSVMAHSVKSPLFGALESLVEEQVGRDAQCPNGAGILRRAGSGDVCRDERSGIAVTGSGGEHWCVNCHAAGDNLGGAMPAWSAVSTSGASRKPLRDLLSPQAMEGISCAVCHQTIGPAHEGGRYQGNASWTSFTTGAVFRMRPEDARGVRGIANSGYLLEPSAFLRTSLGSGNLGDPIVHAAMPSSAKSYLASSEFCGACHDVRLFGTDALGVRDRAEPFKRLRNAYSEWRSWADAEKVAGRRAATCQDCHMSLYPGVCVRDGEGKSGAREGCPSGFHFEARAPGELPRAPASTSSHELRPASVHYFTSVDVPLADEFPAAWASDPNLDSLGLPRGLENRREQLLRHTFRFALGRAVRSAGRVQIPLEIENVGAGHRVPAGFSQEREIWVELTVTDARGQTVYEVGRLDSDEADLKDKTFARIRTDDSNVDRRGRPLGVFGANVLDGPDVPRWDPNPILGGTTFRGRGLVNMQNGFLRCVRCIGTIDAEGRCQPGPGQGITRADRFEDGDYDADTGECRSNLTGRNAFFETYFPVGALDADRGIAKAPDAIIDTRSAPPGAVLRYTYDLEASGRPGPLRVSARLRFRPFPPFLLRAFAAYESRKAAEGLRPSGAQLEARMLRKNRPIDLADATTLVEER</sequence>
<dbReference type="SUPFAM" id="SSF48695">
    <property type="entry name" value="Multiheme cytochromes"/>
    <property type="match status" value="1"/>
</dbReference>
<dbReference type="KEGG" id="llu:AKJ09_08527"/>
<evidence type="ECO:0000313" key="3">
    <source>
        <dbReference type="Proteomes" id="UP000064967"/>
    </source>
</evidence>
<keyword evidence="3" id="KW-1185">Reference proteome</keyword>
<accession>A0A0K1Q811</accession>
<dbReference type="OrthoDB" id="9814800at2"/>
<organism evidence="2 3">
    <name type="scientific">Labilithrix luteola</name>
    <dbReference type="NCBI Taxonomy" id="1391654"/>
    <lineage>
        <taxon>Bacteria</taxon>
        <taxon>Pseudomonadati</taxon>
        <taxon>Myxococcota</taxon>
        <taxon>Polyangia</taxon>
        <taxon>Polyangiales</taxon>
        <taxon>Labilitrichaceae</taxon>
        <taxon>Labilithrix</taxon>
    </lineage>
</organism>
<dbReference type="Gene3D" id="1.10.1130.10">
    <property type="entry name" value="Flavocytochrome C3, Chain A"/>
    <property type="match status" value="1"/>
</dbReference>
<dbReference type="AlphaFoldDB" id="A0A0K1Q811"/>
<protein>
    <submittedName>
        <fullName evidence="2">Serine/threonine-protein kinase PknA</fullName>
    </submittedName>
</protein>
<evidence type="ECO:0000313" key="2">
    <source>
        <dbReference type="EMBL" id="AKV01864.1"/>
    </source>
</evidence>
<proteinExistence type="predicted"/>
<keyword evidence="2" id="KW-0418">Kinase</keyword>
<dbReference type="Gene3D" id="1.10.510.10">
    <property type="entry name" value="Transferase(Phosphotransferase) domain 1"/>
    <property type="match status" value="1"/>
</dbReference>
<dbReference type="InterPro" id="IPR011009">
    <property type="entry name" value="Kinase-like_dom_sf"/>
</dbReference>
<feature type="region of interest" description="Disordered" evidence="1">
    <location>
        <begin position="153"/>
        <end position="176"/>
    </location>
</feature>
<gene>
    <name evidence="2" type="ORF">AKJ09_08527</name>
</gene>
<dbReference type="SUPFAM" id="SSF56112">
    <property type="entry name" value="Protein kinase-like (PK-like)"/>
    <property type="match status" value="1"/>
</dbReference>
<dbReference type="RefSeq" id="WP_146652883.1">
    <property type="nucleotide sequence ID" value="NZ_CP012333.1"/>
</dbReference>
<evidence type="ECO:0000256" key="1">
    <source>
        <dbReference type="SAM" id="MobiDB-lite"/>
    </source>
</evidence>
<dbReference type="Proteomes" id="UP000064967">
    <property type="component" value="Chromosome"/>
</dbReference>
<dbReference type="GO" id="GO:0016301">
    <property type="term" value="F:kinase activity"/>
    <property type="evidence" value="ECO:0007669"/>
    <property type="project" value="UniProtKB-KW"/>
</dbReference>